<dbReference type="InterPro" id="IPR002539">
    <property type="entry name" value="MaoC-like_dom"/>
</dbReference>
<dbReference type="PANTHER" id="PTHR43356:SF2">
    <property type="entry name" value="PHOSPHATE ACETYLTRANSFERASE"/>
    <property type="match status" value="1"/>
</dbReference>
<comment type="caution">
    <text evidence="5">The sequence shown here is derived from an EMBL/GenBank/DDBJ whole genome shotgun (WGS) entry which is preliminary data.</text>
</comment>
<organism evidence="5 6">
    <name type="scientific">Roseateles asaccharophilus</name>
    <dbReference type="NCBI Taxonomy" id="582607"/>
    <lineage>
        <taxon>Bacteria</taxon>
        <taxon>Pseudomonadati</taxon>
        <taxon>Pseudomonadota</taxon>
        <taxon>Betaproteobacteria</taxon>
        <taxon>Burkholderiales</taxon>
        <taxon>Sphaerotilaceae</taxon>
        <taxon>Roseateles</taxon>
    </lineage>
</organism>
<evidence type="ECO:0000256" key="2">
    <source>
        <dbReference type="ARBA" id="ARBA00023315"/>
    </source>
</evidence>
<accession>A0A4R6MYM8</accession>
<dbReference type="InterPro" id="IPR029069">
    <property type="entry name" value="HotDog_dom_sf"/>
</dbReference>
<dbReference type="AlphaFoldDB" id="A0A4R6MYM8"/>
<dbReference type="GO" id="GO:0005835">
    <property type="term" value="C:fatty acid synthase complex"/>
    <property type="evidence" value="ECO:0007669"/>
    <property type="project" value="InterPro"/>
</dbReference>
<evidence type="ECO:0000256" key="1">
    <source>
        <dbReference type="ARBA" id="ARBA00022679"/>
    </source>
</evidence>
<dbReference type="PRINTS" id="PR01483">
    <property type="entry name" value="FASYNTHASE"/>
</dbReference>
<dbReference type="GO" id="GO:0006633">
    <property type="term" value="P:fatty acid biosynthetic process"/>
    <property type="evidence" value="ECO:0007669"/>
    <property type="project" value="InterPro"/>
</dbReference>
<protein>
    <submittedName>
        <fullName evidence="5">Phosphate acetyltransferase</fullName>
    </submittedName>
</protein>
<dbReference type="SUPFAM" id="SSF54637">
    <property type="entry name" value="Thioesterase/thiol ester dehydrase-isomerase"/>
    <property type="match status" value="1"/>
</dbReference>
<dbReference type="CDD" id="cd03449">
    <property type="entry name" value="R_hydratase"/>
    <property type="match status" value="1"/>
</dbReference>
<evidence type="ECO:0000313" key="5">
    <source>
        <dbReference type="EMBL" id="TDP07684.1"/>
    </source>
</evidence>
<feature type="domain" description="MaoC-like" evidence="4">
    <location>
        <begin position="27"/>
        <end position="121"/>
    </location>
</feature>
<dbReference type="GO" id="GO:0004312">
    <property type="term" value="F:fatty acid synthase activity"/>
    <property type="evidence" value="ECO:0007669"/>
    <property type="project" value="InterPro"/>
</dbReference>
<dbReference type="RefSeq" id="WP_133604529.1">
    <property type="nucleotide sequence ID" value="NZ_JAUFPJ010000008.1"/>
</dbReference>
<feature type="domain" description="Phosphate acetyl/butaryl transferase" evidence="3">
    <location>
        <begin position="243"/>
        <end position="460"/>
    </location>
</feature>
<dbReference type="InterPro" id="IPR003965">
    <property type="entry name" value="Fatty_acid_synthase"/>
</dbReference>
<evidence type="ECO:0000259" key="3">
    <source>
        <dbReference type="Pfam" id="PF01515"/>
    </source>
</evidence>
<dbReference type="NCBIfam" id="NF006045">
    <property type="entry name" value="PRK08190.1"/>
    <property type="match status" value="1"/>
</dbReference>
<dbReference type="Pfam" id="PF01515">
    <property type="entry name" value="PTA_PTB"/>
    <property type="match status" value="1"/>
</dbReference>
<dbReference type="OrthoDB" id="9774179at2"/>
<dbReference type="EMBL" id="SNXE01000007">
    <property type="protein sequence ID" value="TDP07684.1"/>
    <property type="molecule type" value="Genomic_DNA"/>
</dbReference>
<proteinExistence type="predicted"/>
<keyword evidence="2" id="KW-0012">Acyltransferase</keyword>
<dbReference type="InterPro" id="IPR002505">
    <property type="entry name" value="PTA_PTB"/>
</dbReference>
<dbReference type="Gene3D" id="3.40.718.10">
    <property type="entry name" value="Isopropylmalate Dehydrogenase"/>
    <property type="match status" value="1"/>
</dbReference>
<sequence length="472" mass="50284">MNAPERLNEDWTQNLTYDELQPGQSARLVRTLQPEDIQAFALVSGDHNPAHLDAEYAQATRFHGVIAHGMWGAALISSVLGNDFPGAGTIYLEQTLKFARPVHIGDTLSILLTVVEKQDERGLVRLSCQASNQRGEEVISGLATVLAPRHRIRRPRPRLPAMHLFDPQARLDAWLARLPSGPALRCAVIHPCDAPSLRGALLAAQRGLIEPLLVGPERRLRALAEQESLDLGGLQIDAQAHSHAAAARGAELAAAGEVGLLMKGSLHTDELMHAVIAHPALRTERRLSHVFRFDVPSYPKPLLLSDAAINIEPSLQDKADIVRNTIELAQALGIERPKVALLSALETVTEKIRSTLDAAALCKMAQRGQIRGGLLDGPLAFDNAVSPEAARIKGIDSEVAGDADALIVPDLESGNMLAKLLEYMAGASTCGVVLGATVPVALTSRADGADSRMASAALAALAARRAAPGSRA</sequence>
<dbReference type="Pfam" id="PF01575">
    <property type="entry name" value="MaoC_dehydratas"/>
    <property type="match status" value="1"/>
</dbReference>
<name>A0A4R6MYM8_9BURK</name>
<evidence type="ECO:0000313" key="6">
    <source>
        <dbReference type="Proteomes" id="UP000295357"/>
    </source>
</evidence>
<dbReference type="InterPro" id="IPR050500">
    <property type="entry name" value="Phos_Acetyltrans/Butyryltrans"/>
</dbReference>
<dbReference type="SUPFAM" id="SSF53659">
    <property type="entry name" value="Isocitrate/Isopropylmalate dehydrogenase-like"/>
    <property type="match status" value="1"/>
</dbReference>
<dbReference type="Proteomes" id="UP000295357">
    <property type="component" value="Unassembled WGS sequence"/>
</dbReference>
<evidence type="ECO:0000259" key="4">
    <source>
        <dbReference type="Pfam" id="PF01575"/>
    </source>
</evidence>
<keyword evidence="6" id="KW-1185">Reference proteome</keyword>
<keyword evidence="1 5" id="KW-0808">Transferase</keyword>
<dbReference type="PANTHER" id="PTHR43356">
    <property type="entry name" value="PHOSPHATE ACETYLTRANSFERASE"/>
    <property type="match status" value="1"/>
</dbReference>
<reference evidence="5 6" key="1">
    <citation type="submission" date="2019-03" db="EMBL/GenBank/DDBJ databases">
        <title>Genomic Encyclopedia of Type Strains, Phase IV (KMG-IV): sequencing the most valuable type-strain genomes for metagenomic binning, comparative biology and taxonomic classification.</title>
        <authorList>
            <person name="Goeker M."/>
        </authorList>
    </citation>
    <scope>NUCLEOTIDE SEQUENCE [LARGE SCALE GENOMIC DNA]</scope>
    <source>
        <strain evidence="5 6">DSM 25082</strain>
    </source>
</reference>
<dbReference type="Gene3D" id="3.10.129.10">
    <property type="entry name" value="Hotdog Thioesterase"/>
    <property type="match status" value="1"/>
</dbReference>
<gene>
    <name evidence="5" type="ORF">DFR39_107217</name>
</gene>
<dbReference type="NCBIfam" id="NF008852">
    <property type="entry name" value="PRK11890.1"/>
    <property type="match status" value="1"/>
</dbReference>